<dbReference type="EMBL" id="VUMW01000006">
    <property type="protein sequence ID" value="MST79513.1"/>
    <property type="molecule type" value="Genomic_DNA"/>
</dbReference>
<dbReference type="Proteomes" id="UP000452141">
    <property type="component" value="Unassembled WGS sequence"/>
</dbReference>
<organism evidence="1 2">
    <name type="scientific">Lactobacillus equicursoris</name>
    <dbReference type="NCBI Taxonomy" id="420645"/>
    <lineage>
        <taxon>Bacteria</taxon>
        <taxon>Bacillati</taxon>
        <taxon>Bacillota</taxon>
        <taxon>Bacilli</taxon>
        <taxon>Lactobacillales</taxon>
        <taxon>Lactobacillaceae</taxon>
        <taxon>Lactobacillus</taxon>
    </lineage>
</organism>
<evidence type="ECO:0000313" key="2">
    <source>
        <dbReference type="Proteomes" id="UP000452141"/>
    </source>
</evidence>
<gene>
    <name evidence="1" type="ORF">FYJ61_03245</name>
</gene>
<name>A0A844FMK8_9LACO</name>
<comment type="caution">
    <text evidence="1">The sequence shown here is derived from an EMBL/GenBank/DDBJ whole genome shotgun (WGS) entry which is preliminary data.</text>
</comment>
<protein>
    <submittedName>
        <fullName evidence="1">Uncharacterized protein</fullName>
    </submittedName>
</protein>
<evidence type="ECO:0000313" key="1">
    <source>
        <dbReference type="EMBL" id="MST79513.1"/>
    </source>
</evidence>
<sequence>MEKISEIYTGAANGSFEVGQLLFEEGDFCLYLTLDELGRNDSLLLIRKSEIKQLVDQSEYLTEISRRRELLKQKGLADPFDLSAKVRQLKPDQAVESFLSILPGQVVYFGLVGNDYQQWGYLEDLSDGKFSFIDYPTVKYQNFTGEVDFGQIRRLAAFSGEWIMDNPELKEAQTGNAAANGFHEIHFKADDSFAVGQLLCEENDYSLYLTVDEVGRNDSLMLVNKKAVDEVVDQSAYLQDITRCHRQLLEKSLADPFEICDKAKQITQVADFWRLATGQVVSFAKDAWDEPNFGLLKDKEGDALTLAQYPSHKYDTFAGQVNLTDVDYLEAFGGELTFESTINNKS</sequence>
<dbReference type="AlphaFoldDB" id="A0A844FMK8"/>
<reference evidence="1 2" key="1">
    <citation type="submission" date="2019-08" db="EMBL/GenBank/DDBJ databases">
        <title>In-depth cultivation of the pig gut microbiome towards novel bacterial diversity and tailored functional studies.</title>
        <authorList>
            <person name="Wylensek D."/>
            <person name="Hitch T.C.A."/>
            <person name="Clavel T."/>
        </authorList>
    </citation>
    <scope>NUCLEOTIDE SEQUENCE [LARGE SCALE GENOMIC DNA]</scope>
    <source>
        <strain evidence="1 2">WCA-470BD-2E</strain>
    </source>
</reference>
<dbReference type="RefSeq" id="WP_154486555.1">
    <property type="nucleotide sequence ID" value="NZ_VUMW01000006.1"/>
</dbReference>
<accession>A0A844FMK8</accession>
<proteinExistence type="predicted"/>